<reference evidence="2" key="1">
    <citation type="submission" date="2022-03" db="EMBL/GenBank/DDBJ databases">
        <authorList>
            <person name="Martin H S."/>
        </authorList>
    </citation>
    <scope>NUCLEOTIDE SEQUENCE</scope>
</reference>
<feature type="non-terminal residue" evidence="2">
    <location>
        <position position="1"/>
    </location>
</feature>
<dbReference type="Proteomes" id="UP000837857">
    <property type="component" value="Chromosome 14"/>
</dbReference>
<sequence length="106" mass="12099">MELAVACTNGRNALKNPTPELNLHSTRFKYVVNTARWHPNGNRLLLHQLFESEQDPRTKLLKRPMPTVNGRNQSSTRQRAICVFPRARTGNNEPGCPTMPSRMGRF</sequence>
<name>A0ABN8I0K1_9NEOP</name>
<keyword evidence="3" id="KW-1185">Reference proteome</keyword>
<evidence type="ECO:0000313" key="2">
    <source>
        <dbReference type="EMBL" id="CAH2042292.1"/>
    </source>
</evidence>
<feature type="region of interest" description="Disordered" evidence="1">
    <location>
        <begin position="86"/>
        <end position="106"/>
    </location>
</feature>
<organism evidence="2 3">
    <name type="scientific">Iphiclides podalirius</name>
    <name type="common">scarce swallowtail</name>
    <dbReference type="NCBI Taxonomy" id="110791"/>
    <lineage>
        <taxon>Eukaryota</taxon>
        <taxon>Metazoa</taxon>
        <taxon>Ecdysozoa</taxon>
        <taxon>Arthropoda</taxon>
        <taxon>Hexapoda</taxon>
        <taxon>Insecta</taxon>
        <taxon>Pterygota</taxon>
        <taxon>Neoptera</taxon>
        <taxon>Endopterygota</taxon>
        <taxon>Lepidoptera</taxon>
        <taxon>Glossata</taxon>
        <taxon>Ditrysia</taxon>
        <taxon>Papilionoidea</taxon>
        <taxon>Papilionidae</taxon>
        <taxon>Papilioninae</taxon>
        <taxon>Iphiclides</taxon>
    </lineage>
</organism>
<proteinExistence type="predicted"/>
<gene>
    <name evidence="2" type="ORF">IPOD504_LOCUS3713</name>
</gene>
<dbReference type="EMBL" id="OW152826">
    <property type="protein sequence ID" value="CAH2042292.1"/>
    <property type="molecule type" value="Genomic_DNA"/>
</dbReference>
<evidence type="ECO:0000313" key="3">
    <source>
        <dbReference type="Proteomes" id="UP000837857"/>
    </source>
</evidence>
<accession>A0ABN8I0K1</accession>
<evidence type="ECO:0000256" key="1">
    <source>
        <dbReference type="SAM" id="MobiDB-lite"/>
    </source>
</evidence>
<protein>
    <submittedName>
        <fullName evidence="2">Uncharacterized protein</fullName>
    </submittedName>
</protein>